<name>A0A0U1AMB5_9MYCO</name>
<accession>A0A0U1AMB5</accession>
<dbReference type="InterPro" id="IPR001242">
    <property type="entry name" value="Condensation_dom"/>
</dbReference>
<dbReference type="Pfam" id="PF00668">
    <property type="entry name" value="Condensation"/>
    <property type="match status" value="1"/>
</dbReference>
<dbReference type="Proteomes" id="UP000045782">
    <property type="component" value="Unassembled WGS sequence"/>
</dbReference>
<dbReference type="AlphaFoldDB" id="A0A0U1AMB5"/>
<sequence>MVALGTIHDWRPTPGTVISWSASPRAREVAAQAPASAIPPSYQQAQHLRSYRDLARQDREMARLGIGSWDVPGVCDIDAMTAAINAHLRRHDTYHSWFEFDPADKIVRHVIDDPAGIDFVPQDHGLQGPDEIRAHLLRTSGTPLSWDCFTFGVIQRADHFTVYISVDHLHTDGMSTGILYIEIQLMYASLVHGSALQLPPPAGYLDFSARELAHNQAMTLDSFEVQTWLRYARDNGGTLPDFALPLGDRTAPNVGAMVAIPLLDAHETVAFEKACEQAGVRFSGGVFACTALIDRELTGAGTFYGITPYDTRGTAEEQMSVGWYASFIPFIVDMSDDSFATVARSAQKSFDECQPLAKVPFERALELAGPDSGLTAPEYVVPMVSFLDARKIPVSAEWDRINGGIYGDSRSSDQVCMWVNRFENETNLTISFPDNAVARESVSRYFDVARVVYQRVAQSQFVS</sequence>
<dbReference type="Gene3D" id="3.30.559.30">
    <property type="entry name" value="Nonribosomal peptide synthetase, condensation domain"/>
    <property type="match status" value="1"/>
</dbReference>
<keyword evidence="2" id="KW-0808">Transferase</keyword>
<dbReference type="GO" id="GO:0016746">
    <property type="term" value="F:acyltransferase activity"/>
    <property type="evidence" value="ECO:0007669"/>
    <property type="project" value="UniProtKB-KW"/>
</dbReference>
<gene>
    <name evidence="2" type="primary">papA2</name>
    <name evidence="2" type="ORF">ERS075579_03450</name>
</gene>
<feature type="domain" description="Condensation" evidence="1">
    <location>
        <begin position="73"/>
        <end position="363"/>
    </location>
</feature>
<dbReference type="GO" id="GO:0008610">
    <property type="term" value="P:lipid biosynthetic process"/>
    <property type="evidence" value="ECO:0007669"/>
    <property type="project" value="UniProtKB-ARBA"/>
</dbReference>
<dbReference type="SUPFAM" id="SSF52777">
    <property type="entry name" value="CoA-dependent acyltransferases"/>
    <property type="match status" value="2"/>
</dbReference>
<dbReference type="RefSeq" id="WP_005063661.1">
    <property type="nucleotide sequence ID" value="NZ_AP022621.1"/>
</dbReference>
<dbReference type="EMBL" id="CSWP01000007">
    <property type="protein sequence ID" value="CPV62404.1"/>
    <property type="molecule type" value="Genomic_DNA"/>
</dbReference>
<dbReference type="InterPro" id="IPR023213">
    <property type="entry name" value="CAT-like_dom_sf"/>
</dbReference>
<reference evidence="2 3" key="1">
    <citation type="submission" date="2015-03" db="EMBL/GenBank/DDBJ databases">
        <authorList>
            <person name="Murphy D."/>
        </authorList>
    </citation>
    <scope>NUCLEOTIDE SEQUENCE [LARGE SCALE GENOMIC DNA]</scope>
    <source>
        <strain evidence="2 3">PAP088</strain>
    </source>
</reference>
<dbReference type="Gene3D" id="3.30.559.10">
    <property type="entry name" value="Chloramphenicol acetyltransferase-like domain"/>
    <property type="match status" value="1"/>
</dbReference>
<evidence type="ECO:0000313" key="3">
    <source>
        <dbReference type="Proteomes" id="UP000045782"/>
    </source>
</evidence>
<evidence type="ECO:0000259" key="1">
    <source>
        <dbReference type="Pfam" id="PF00668"/>
    </source>
</evidence>
<proteinExistence type="predicted"/>
<protein>
    <submittedName>
        <fullName evidence="2">Possible conserved polyketide synthase associated protein PapA2</fullName>
        <ecNumber evidence="2">2.3.1.-</ecNumber>
    </submittedName>
</protein>
<evidence type="ECO:0000313" key="2">
    <source>
        <dbReference type="EMBL" id="CPV62404.1"/>
    </source>
</evidence>
<organism evidence="2 3">
    <name type="scientific">Mycobacteroides abscessus</name>
    <dbReference type="NCBI Taxonomy" id="36809"/>
    <lineage>
        <taxon>Bacteria</taxon>
        <taxon>Bacillati</taxon>
        <taxon>Actinomycetota</taxon>
        <taxon>Actinomycetes</taxon>
        <taxon>Mycobacteriales</taxon>
        <taxon>Mycobacteriaceae</taxon>
        <taxon>Mycobacteroides</taxon>
    </lineage>
</organism>
<keyword evidence="2" id="KW-0012">Acyltransferase</keyword>
<dbReference type="EC" id="2.3.1.-" evidence="2"/>